<organism evidence="9 10">
    <name type="scientific">Hungatella hathewayi WAL-18680</name>
    <dbReference type="NCBI Taxonomy" id="742737"/>
    <lineage>
        <taxon>Bacteria</taxon>
        <taxon>Bacillati</taxon>
        <taxon>Bacillota</taxon>
        <taxon>Clostridia</taxon>
        <taxon>Lachnospirales</taxon>
        <taxon>Lachnospiraceae</taxon>
        <taxon>Hungatella</taxon>
    </lineage>
</organism>
<dbReference type="PATRIC" id="fig|742737.3.peg.1018"/>
<dbReference type="Pfam" id="PF12833">
    <property type="entry name" value="HTH_18"/>
    <property type="match status" value="1"/>
</dbReference>
<comment type="function">
    <text evidence="5">May play the central regulatory role in sporulation. It may be an element of the effector pathway responsible for the activation of sporulation genes in response to nutritional stress. Spo0A may act in concert with spo0H (a sigma factor) to control the expression of some genes that are critical to the sporulation process.</text>
</comment>
<dbReference type="Gene3D" id="1.10.10.60">
    <property type="entry name" value="Homeodomain-like"/>
    <property type="match status" value="2"/>
</dbReference>
<dbReference type="PROSITE" id="PS50110">
    <property type="entry name" value="RESPONSE_REGULATORY"/>
    <property type="match status" value="1"/>
</dbReference>
<dbReference type="InterPro" id="IPR001789">
    <property type="entry name" value="Sig_transdc_resp-reg_receiver"/>
</dbReference>
<dbReference type="PROSITE" id="PS01124">
    <property type="entry name" value="HTH_ARAC_FAMILY_2"/>
    <property type="match status" value="1"/>
</dbReference>
<keyword evidence="6" id="KW-0597">Phosphoprotein</keyword>
<dbReference type="AlphaFoldDB" id="G5IC34"/>
<dbReference type="PANTHER" id="PTHR43280:SF30">
    <property type="entry name" value="MMSAB OPERON REGULATORY PROTEIN"/>
    <property type="match status" value="1"/>
</dbReference>
<dbReference type="GO" id="GO:0003700">
    <property type="term" value="F:DNA-binding transcription factor activity"/>
    <property type="evidence" value="ECO:0007669"/>
    <property type="project" value="InterPro"/>
</dbReference>
<dbReference type="InterPro" id="IPR018062">
    <property type="entry name" value="HTH_AraC-typ_CS"/>
</dbReference>
<dbReference type="PANTHER" id="PTHR43280">
    <property type="entry name" value="ARAC-FAMILY TRANSCRIPTIONAL REGULATOR"/>
    <property type="match status" value="1"/>
</dbReference>
<dbReference type="RefSeq" id="WP_006779003.1">
    <property type="nucleotide sequence ID" value="NZ_CP040506.1"/>
</dbReference>
<sequence length="503" mass="58691">MIRVMVVEDEPPIQRSICQRIVKLNPNFEIAATADNGKDAIAWLSCHEVDVLFVDINLPVVNGLGVLDYITENGMHVIPVVLSGYKDFEYVKRAFTNHVIDYLLKPLKEKELEALLQRIESIYRKSRFEESAQELEEALDGERAGAKDKTERDSAYCMMLLIFGNSHGGLAADELNASEIYRDMNLEGVITSMISREAFWIIDGKQVNEKLIFIRRSKELPIDRLNRIPGALEKRKFPVTVVYNKEPVKLQEINSIYRQMRNYAREHMIFAKDAVLMFCGNNLKPESWNQKEKIDQMIYHCRQNPNADTVFREFKRLLALVTERPVRYKDAVYALKYFMSKLCGELPGRREYFELEDSLQFIFDNFYSADEIETEFRFLIKEIFDTAQRGCRDKKQLADEIKAYLDANYRKNITNQVLSEQFGFVASYLSSIFKEYYQLTPSDYMIQKRMETAKYLLANENGKIKDVAIMIGYEDPLYFSKVFKRYFGMSPREYTGHIEAPKS</sequence>
<dbReference type="GO" id="GO:0043565">
    <property type="term" value="F:sequence-specific DNA binding"/>
    <property type="evidence" value="ECO:0007669"/>
    <property type="project" value="InterPro"/>
</dbReference>
<dbReference type="Pfam" id="PF00072">
    <property type="entry name" value="Response_reg"/>
    <property type="match status" value="1"/>
</dbReference>
<feature type="domain" description="Response regulatory" evidence="8">
    <location>
        <begin position="3"/>
        <end position="120"/>
    </location>
</feature>
<comment type="caution">
    <text evidence="9">The sequence shown here is derived from an EMBL/GenBank/DDBJ whole genome shotgun (WGS) entry which is preliminary data.</text>
</comment>
<dbReference type="Gene3D" id="3.40.50.2300">
    <property type="match status" value="1"/>
</dbReference>
<dbReference type="SUPFAM" id="SSF46689">
    <property type="entry name" value="Homeodomain-like"/>
    <property type="match status" value="2"/>
</dbReference>
<evidence type="ECO:0000256" key="1">
    <source>
        <dbReference type="ARBA" id="ARBA00018672"/>
    </source>
</evidence>
<dbReference type="GO" id="GO:0000160">
    <property type="term" value="P:phosphorelay signal transduction system"/>
    <property type="evidence" value="ECO:0007669"/>
    <property type="project" value="InterPro"/>
</dbReference>
<dbReference type="HOGENOM" id="CLU_000445_5_0_9"/>
<evidence type="ECO:0000256" key="5">
    <source>
        <dbReference type="ARBA" id="ARBA00024867"/>
    </source>
</evidence>
<keyword evidence="10" id="KW-1185">Reference proteome</keyword>
<dbReference type="InterPro" id="IPR009057">
    <property type="entry name" value="Homeodomain-like_sf"/>
</dbReference>
<dbReference type="SUPFAM" id="SSF52172">
    <property type="entry name" value="CheY-like"/>
    <property type="match status" value="1"/>
</dbReference>
<dbReference type="PRINTS" id="PR00032">
    <property type="entry name" value="HTHARAC"/>
</dbReference>
<dbReference type="Proteomes" id="UP000005384">
    <property type="component" value="Unassembled WGS sequence"/>
</dbReference>
<evidence type="ECO:0000256" key="4">
    <source>
        <dbReference type="ARBA" id="ARBA00023163"/>
    </source>
</evidence>
<protein>
    <recommendedName>
        <fullName evidence="1">Stage 0 sporulation protein A homolog</fullName>
    </recommendedName>
</protein>
<evidence type="ECO:0000256" key="6">
    <source>
        <dbReference type="PROSITE-ProRule" id="PRU00169"/>
    </source>
</evidence>
<keyword evidence="2" id="KW-0805">Transcription regulation</keyword>
<dbReference type="EMBL" id="ADLN01000009">
    <property type="protein sequence ID" value="EHI60952.1"/>
    <property type="molecule type" value="Genomic_DNA"/>
</dbReference>
<feature type="modified residue" description="4-aspartylphosphate" evidence="6">
    <location>
        <position position="55"/>
    </location>
</feature>
<gene>
    <name evidence="9" type="ORF">HMPREF9473_01017</name>
</gene>
<dbReference type="InterPro" id="IPR020449">
    <property type="entry name" value="Tscrpt_reg_AraC-type_HTH"/>
</dbReference>
<evidence type="ECO:0000259" key="8">
    <source>
        <dbReference type="PROSITE" id="PS50110"/>
    </source>
</evidence>
<dbReference type="SMART" id="SM00342">
    <property type="entry name" value="HTH_ARAC"/>
    <property type="match status" value="1"/>
</dbReference>
<dbReference type="PROSITE" id="PS00041">
    <property type="entry name" value="HTH_ARAC_FAMILY_1"/>
    <property type="match status" value="1"/>
</dbReference>
<evidence type="ECO:0000256" key="3">
    <source>
        <dbReference type="ARBA" id="ARBA00023125"/>
    </source>
</evidence>
<evidence type="ECO:0000313" key="10">
    <source>
        <dbReference type="Proteomes" id="UP000005384"/>
    </source>
</evidence>
<dbReference type="InterPro" id="IPR011006">
    <property type="entry name" value="CheY-like_superfamily"/>
</dbReference>
<keyword evidence="4" id="KW-0804">Transcription</keyword>
<feature type="domain" description="HTH araC/xylS-type" evidence="7">
    <location>
        <begin position="399"/>
        <end position="497"/>
    </location>
</feature>
<dbReference type="InterPro" id="IPR018060">
    <property type="entry name" value="HTH_AraC"/>
</dbReference>
<evidence type="ECO:0000313" key="9">
    <source>
        <dbReference type="EMBL" id="EHI60952.1"/>
    </source>
</evidence>
<evidence type="ECO:0000259" key="7">
    <source>
        <dbReference type="PROSITE" id="PS01124"/>
    </source>
</evidence>
<dbReference type="SMART" id="SM00448">
    <property type="entry name" value="REC"/>
    <property type="match status" value="1"/>
</dbReference>
<keyword evidence="3" id="KW-0238">DNA-binding</keyword>
<dbReference type="CDD" id="cd17536">
    <property type="entry name" value="REC_YesN-like"/>
    <property type="match status" value="1"/>
</dbReference>
<proteinExistence type="predicted"/>
<accession>G5IC34</accession>
<name>G5IC34_9FIRM</name>
<evidence type="ECO:0000256" key="2">
    <source>
        <dbReference type="ARBA" id="ARBA00023015"/>
    </source>
</evidence>
<dbReference type="OrthoDB" id="9809318at2"/>
<reference evidence="9 10" key="1">
    <citation type="submission" date="2011-08" db="EMBL/GenBank/DDBJ databases">
        <title>The Genome Sequence of Clostridium hathewayi WAL-18680.</title>
        <authorList>
            <consortium name="The Broad Institute Genome Sequencing Platform"/>
            <person name="Earl A."/>
            <person name="Ward D."/>
            <person name="Feldgarden M."/>
            <person name="Gevers D."/>
            <person name="Finegold S.M."/>
            <person name="Summanen P.H."/>
            <person name="Molitoris D.R."/>
            <person name="Song M."/>
            <person name="Daigneault M."/>
            <person name="Allen-Vercoe E."/>
            <person name="Young S.K."/>
            <person name="Zeng Q."/>
            <person name="Gargeya S."/>
            <person name="Fitzgerald M."/>
            <person name="Haas B."/>
            <person name="Abouelleil A."/>
            <person name="Alvarado L."/>
            <person name="Arachchi H.M."/>
            <person name="Berlin A."/>
            <person name="Brown A."/>
            <person name="Chapman S.B."/>
            <person name="Chen Z."/>
            <person name="Dunbar C."/>
            <person name="Freedman E."/>
            <person name="Gearin G."/>
            <person name="Gellesch M."/>
            <person name="Goldberg J."/>
            <person name="Griggs A."/>
            <person name="Gujja S."/>
            <person name="Heiman D."/>
            <person name="Howarth C."/>
            <person name="Larson L."/>
            <person name="Lui A."/>
            <person name="MacDonald P.J.P."/>
            <person name="Montmayeur A."/>
            <person name="Murphy C."/>
            <person name="Neiman D."/>
            <person name="Pearson M."/>
            <person name="Priest M."/>
            <person name="Roberts A."/>
            <person name="Saif S."/>
            <person name="Shea T."/>
            <person name="Shenoy N."/>
            <person name="Sisk P."/>
            <person name="Stolte C."/>
            <person name="Sykes S."/>
            <person name="Wortman J."/>
            <person name="Nusbaum C."/>
            <person name="Birren B."/>
        </authorList>
    </citation>
    <scope>NUCLEOTIDE SEQUENCE [LARGE SCALE GENOMIC DNA]</scope>
    <source>
        <strain evidence="9 10">WAL-18680</strain>
    </source>
</reference>